<dbReference type="InterPro" id="IPR003610">
    <property type="entry name" value="CBM5/12"/>
</dbReference>
<dbReference type="PRINTS" id="PR00014">
    <property type="entry name" value="FNTYPEIII"/>
</dbReference>
<dbReference type="GO" id="GO:0005576">
    <property type="term" value="C:extracellular region"/>
    <property type="evidence" value="ECO:0007669"/>
    <property type="project" value="InterPro"/>
</dbReference>
<feature type="region of interest" description="Disordered" evidence="8">
    <location>
        <begin position="526"/>
        <end position="545"/>
    </location>
</feature>
<keyword evidence="3 7" id="KW-0378">Hydrolase</keyword>
<dbReference type="InterPro" id="IPR003961">
    <property type="entry name" value="FN3_dom"/>
</dbReference>
<dbReference type="Gene3D" id="3.20.20.80">
    <property type="entry name" value="Glycosidases"/>
    <property type="match status" value="1"/>
</dbReference>
<dbReference type="InterPro" id="IPR001223">
    <property type="entry name" value="Glyco_hydro18_cat"/>
</dbReference>
<dbReference type="RefSeq" id="WP_257444293.1">
    <property type="nucleotide sequence ID" value="NZ_JANIPJ010000004.1"/>
</dbReference>
<comment type="caution">
    <text evidence="11">The sequence shown here is derived from an EMBL/GenBank/DDBJ whole genome shotgun (WGS) entry which is preliminary data.</text>
</comment>
<dbReference type="GO" id="GO:0008843">
    <property type="term" value="F:endochitinase activity"/>
    <property type="evidence" value="ECO:0007669"/>
    <property type="project" value="UniProtKB-EC"/>
</dbReference>
<keyword evidence="12" id="KW-1185">Reference proteome</keyword>
<evidence type="ECO:0000313" key="11">
    <source>
        <dbReference type="EMBL" id="MCR2803741.1"/>
    </source>
</evidence>
<name>A0A9X2MN58_9BACL</name>
<dbReference type="GO" id="GO:0030246">
    <property type="term" value="F:carbohydrate binding"/>
    <property type="evidence" value="ECO:0007669"/>
    <property type="project" value="InterPro"/>
</dbReference>
<dbReference type="GO" id="GO:0008061">
    <property type="term" value="F:chitin binding"/>
    <property type="evidence" value="ECO:0007669"/>
    <property type="project" value="InterPro"/>
</dbReference>
<feature type="domain" description="Fibronectin type-III" evidence="9">
    <location>
        <begin position="541"/>
        <end position="625"/>
    </location>
</feature>
<evidence type="ECO:0000259" key="10">
    <source>
        <dbReference type="PROSITE" id="PS51910"/>
    </source>
</evidence>
<evidence type="ECO:0000256" key="2">
    <source>
        <dbReference type="ARBA" id="ARBA00012729"/>
    </source>
</evidence>
<dbReference type="InterPro" id="IPR001579">
    <property type="entry name" value="Glyco_hydro_18_chit_AS"/>
</dbReference>
<dbReference type="EC" id="3.2.1.14" evidence="2"/>
<dbReference type="AlphaFoldDB" id="A0A9X2MN58"/>
<dbReference type="InterPro" id="IPR036573">
    <property type="entry name" value="CBM_sf_5/12"/>
</dbReference>
<evidence type="ECO:0000313" key="12">
    <source>
        <dbReference type="Proteomes" id="UP001141950"/>
    </source>
</evidence>
<evidence type="ECO:0000256" key="4">
    <source>
        <dbReference type="ARBA" id="ARBA00023277"/>
    </source>
</evidence>
<reference evidence="11" key="1">
    <citation type="submission" date="2022-08" db="EMBL/GenBank/DDBJ databases">
        <title>The genomic sequence of strain Paenibacillus sp. SCIV0701.</title>
        <authorList>
            <person name="Zhao H."/>
        </authorList>
    </citation>
    <scope>NUCLEOTIDE SEQUENCE</scope>
    <source>
        <strain evidence="11">SCIV0701</strain>
    </source>
</reference>
<dbReference type="Gene3D" id="2.10.10.20">
    <property type="entry name" value="Carbohydrate-binding module superfamily 5/12"/>
    <property type="match status" value="2"/>
</dbReference>
<feature type="compositionally biased region" description="Low complexity" evidence="8">
    <location>
        <begin position="535"/>
        <end position="545"/>
    </location>
</feature>
<dbReference type="SMART" id="SM00495">
    <property type="entry name" value="ChtBD3"/>
    <property type="match status" value="2"/>
</dbReference>
<dbReference type="SUPFAM" id="SSF49265">
    <property type="entry name" value="Fibronectin type III"/>
    <property type="match status" value="2"/>
</dbReference>
<dbReference type="CDD" id="cd00063">
    <property type="entry name" value="FN3"/>
    <property type="match status" value="2"/>
</dbReference>
<dbReference type="PANTHER" id="PTHR45708:SF49">
    <property type="entry name" value="ENDOCHITINASE"/>
    <property type="match status" value="1"/>
</dbReference>
<organism evidence="11 12">
    <name type="scientific">Paenibacillus soyae</name>
    <dbReference type="NCBI Taxonomy" id="2969249"/>
    <lineage>
        <taxon>Bacteria</taxon>
        <taxon>Bacillati</taxon>
        <taxon>Bacillota</taxon>
        <taxon>Bacilli</taxon>
        <taxon>Bacillales</taxon>
        <taxon>Paenibacillaceae</taxon>
        <taxon>Paenibacillus</taxon>
    </lineage>
</organism>
<dbReference type="PROSITE" id="PS50853">
    <property type="entry name" value="FN3"/>
    <property type="match status" value="2"/>
</dbReference>
<dbReference type="CDD" id="cd02871">
    <property type="entry name" value="GH18_chitinase_D-like"/>
    <property type="match status" value="1"/>
</dbReference>
<keyword evidence="5 7" id="KW-0326">Glycosidase</keyword>
<proteinExistence type="inferred from homology"/>
<accession>A0A9X2MN58</accession>
<keyword evidence="4" id="KW-0119">Carbohydrate metabolism</keyword>
<evidence type="ECO:0000259" key="9">
    <source>
        <dbReference type="PROSITE" id="PS50853"/>
    </source>
</evidence>
<dbReference type="PROSITE" id="PS51910">
    <property type="entry name" value="GH18_2"/>
    <property type="match status" value="1"/>
</dbReference>
<feature type="domain" description="GH18" evidence="10">
    <location>
        <begin position="47"/>
        <end position="371"/>
    </location>
</feature>
<dbReference type="InterPro" id="IPR036116">
    <property type="entry name" value="FN3_sf"/>
</dbReference>
<dbReference type="InterPro" id="IPR017853">
    <property type="entry name" value="GH"/>
</dbReference>
<keyword evidence="6" id="KW-0624">Polysaccharide degradation</keyword>
<evidence type="ECO:0000256" key="1">
    <source>
        <dbReference type="ARBA" id="ARBA00009121"/>
    </source>
</evidence>
<evidence type="ECO:0000256" key="7">
    <source>
        <dbReference type="RuleBase" id="RU000489"/>
    </source>
</evidence>
<evidence type="ECO:0000256" key="6">
    <source>
        <dbReference type="ARBA" id="ARBA00023326"/>
    </source>
</evidence>
<comment type="similarity">
    <text evidence="1">Belongs to the glycosyl hydrolase 18 family. Chitinase class II subfamily.</text>
</comment>
<dbReference type="CDD" id="cd12214">
    <property type="entry name" value="ChiA1_BD"/>
    <property type="match status" value="1"/>
</dbReference>
<feature type="region of interest" description="Disordered" evidence="8">
    <location>
        <begin position="374"/>
        <end position="393"/>
    </location>
</feature>
<gene>
    <name evidence="11" type="ORF">NQZ67_07580</name>
</gene>
<evidence type="ECO:0000256" key="5">
    <source>
        <dbReference type="ARBA" id="ARBA00023295"/>
    </source>
</evidence>
<dbReference type="Pfam" id="PF00041">
    <property type="entry name" value="fn3"/>
    <property type="match status" value="2"/>
</dbReference>
<dbReference type="Proteomes" id="UP001141950">
    <property type="component" value="Unassembled WGS sequence"/>
</dbReference>
<dbReference type="SMART" id="SM00636">
    <property type="entry name" value="Glyco_18"/>
    <property type="match status" value="1"/>
</dbReference>
<sequence length="677" mass="69633">MTLVHTGKLTPAMRGLIAALAALLVVTGFQLTAPKVEAAEAAAAGGKIIVGYWHNFDNGSTNIRLRDISPDFDVIQVAFAEPLGGSHTGNMAFVPYNATVAEFQADVDYLQARGQKVLISIGGANGTVELMTAQAKQTFVSTMKGIIDLYGFDGFDIDLEGSSLALNAGDTDFKNPTTPKIINLIAASKEILAGYGSGFMLTMAPETAYVQGGSSTYGGPWGAYLPVIHALRGDLDYLHVQHYNSGSMMGLDGRSYTQGTPDFHVALAEMLLVGFPVGGNANNMFPPLRADQIVIGLPASPQAAGGGYTSPAGVHKALDYLIKGQSYGGSYILRNPAGYPELSGVMTWSINWDKFVNYEFSTSHRAYLDQFGGGSGGGDDTTPPTAPANLVSTGKTSSSVSLSWSASTDNTGIASYVVEYGAGQTASVTGTTATVSGLSAGTSYTFKVKAKDVAGNMSPASAGITVTTDAGGVCSVQAWSADAVYTQGQRVSYGGSLYEAQWWTKGDRPDLSGAWGVWRTVGSCGSGPGTGRGGDTAAPTAPSGLASTSANASSVSLSWMASSDNVGVTGYTVYYGSASVNVTGTSAIINGLTPSTAYTFTVKARDAAGNLSAASSPLQASTTGGEGGGDSSAWTAGKSYAAGDIVTFAGQTYKCLQPHTSLAGWEPPNAPALWQHQ</sequence>
<protein>
    <recommendedName>
        <fullName evidence="2">chitinase</fullName>
        <ecNumber evidence="2">3.2.1.14</ecNumber>
    </recommendedName>
</protein>
<dbReference type="SMART" id="SM00060">
    <property type="entry name" value="FN3"/>
    <property type="match status" value="2"/>
</dbReference>
<feature type="domain" description="Fibronectin type-III" evidence="9">
    <location>
        <begin position="386"/>
        <end position="471"/>
    </location>
</feature>
<evidence type="ECO:0000256" key="3">
    <source>
        <dbReference type="ARBA" id="ARBA00022801"/>
    </source>
</evidence>
<dbReference type="Gene3D" id="2.60.40.10">
    <property type="entry name" value="Immunoglobulins"/>
    <property type="match status" value="2"/>
</dbReference>
<dbReference type="PANTHER" id="PTHR45708">
    <property type="entry name" value="ENDOCHITINASE"/>
    <property type="match status" value="1"/>
</dbReference>
<dbReference type="PROSITE" id="PS01095">
    <property type="entry name" value="GH18_1"/>
    <property type="match status" value="1"/>
</dbReference>
<dbReference type="GO" id="GO:0000272">
    <property type="term" value="P:polysaccharide catabolic process"/>
    <property type="evidence" value="ECO:0007669"/>
    <property type="project" value="UniProtKB-KW"/>
</dbReference>
<dbReference type="InterPro" id="IPR050542">
    <property type="entry name" value="Glycosyl_Hydrlase18_Chitinase"/>
</dbReference>
<dbReference type="Pfam" id="PF02839">
    <property type="entry name" value="CBM_5_12"/>
    <property type="match status" value="2"/>
</dbReference>
<dbReference type="CDD" id="cd12215">
    <property type="entry name" value="ChiC_BD"/>
    <property type="match status" value="1"/>
</dbReference>
<dbReference type="SUPFAM" id="SSF51055">
    <property type="entry name" value="Carbohydrate binding domain"/>
    <property type="match status" value="2"/>
</dbReference>
<dbReference type="EMBL" id="JANIPJ010000004">
    <property type="protein sequence ID" value="MCR2803741.1"/>
    <property type="molecule type" value="Genomic_DNA"/>
</dbReference>
<evidence type="ECO:0000256" key="8">
    <source>
        <dbReference type="SAM" id="MobiDB-lite"/>
    </source>
</evidence>
<dbReference type="SUPFAM" id="SSF51445">
    <property type="entry name" value="(Trans)glycosidases"/>
    <property type="match status" value="1"/>
</dbReference>
<dbReference type="InterPro" id="IPR013783">
    <property type="entry name" value="Ig-like_fold"/>
</dbReference>
<dbReference type="InterPro" id="IPR011583">
    <property type="entry name" value="Chitinase_II/V-like_cat"/>
</dbReference>
<dbReference type="Pfam" id="PF00704">
    <property type="entry name" value="Glyco_hydro_18"/>
    <property type="match status" value="1"/>
</dbReference>